<dbReference type="EMBL" id="MCFA01000043">
    <property type="protein sequence ID" value="ORY13286.1"/>
    <property type="molecule type" value="Genomic_DNA"/>
</dbReference>
<feature type="compositionally biased region" description="Low complexity" evidence="1">
    <location>
        <begin position="197"/>
        <end position="206"/>
    </location>
</feature>
<evidence type="ECO:0000313" key="4">
    <source>
        <dbReference type="Proteomes" id="UP000193144"/>
    </source>
</evidence>
<protein>
    <recommendedName>
        <fullName evidence="5">Ig-like domain-containing protein</fullName>
    </recommendedName>
</protein>
<evidence type="ECO:0000256" key="1">
    <source>
        <dbReference type="SAM" id="MobiDB-lite"/>
    </source>
</evidence>
<gene>
    <name evidence="3" type="ORF">BCR34DRAFT_649419</name>
</gene>
<feature type="chain" id="PRO_5012372642" description="Ig-like domain-containing protein" evidence="2">
    <location>
        <begin position="18"/>
        <end position="332"/>
    </location>
</feature>
<evidence type="ECO:0000313" key="3">
    <source>
        <dbReference type="EMBL" id="ORY13286.1"/>
    </source>
</evidence>
<feature type="region of interest" description="Disordered" evidence="1">
    <location>
        <begin position="197"/>
        <end position="231"/>
    </location>
</feature>
<reference evidence="3 4" key="1">
    <citation type="submission" date="2016-07" db="EMBL/GenBank/DDBJ databases">
        <title>Pervasive Adenine N6-methylation of Active Genes in Fungi.</title>
        <authorList>
            <consortium name="DOE Joint Genome Institute"/>
            <person name="Mondo S.J."/>
            <person name="Dannebaum R.O."/>
            <person name="Kuo R.C."/>
            <person name="Labutti K."/>
            <person name="Haridas S."/>
            <person name="Kuo A."/>
            <person name="Salamov A."/>
            <person name="Ahrendt S.R."/>
            <person name="Lipzen A."/>
            <person name="Sullivan W."/>
            <person name="Andreopoulos W.B."/>
            <person name="Clum A."/>
            <person name="Lindquist E."/>
            <person name="Daum C."/>
            <person name="Ramamoorthy G.K."/>
            <person name="Gryganskyi A."/>
            <person name="Culley D."/>
            <person name="Magnuson J.K."/>
            <person name="James T.Y."/>
            <person name="O'Malley M.A."/>
            <person name="Stajich J.E."/>
            <person name="Spatafora J.W."/>
            <person name="Visel A."/>
            <person name="Grigoriev I.V."/>
        </authorList>
    </citation>
    <scope>NUCLEOTIDE SEQUENCE [LARGE SCALE GENOMIC DNA]</scope>
    <source>
        <strain evidence="3 4">CBS 115471</strain>
    </source>
</reference>
<name>A0A1Y1ZSR4_9PLEO</name>
<comment type="caution">
    <text evidence="3">The sequence shown here is derived from an EMBL/GenBank/DDBJ whole genome shotgun (WGS) entry which is preliminary data.</text>
</comment>
<organism evidence="3 4">
    <name type="scientific">Clohesyomyces aquaticus</name>
    <dbReference type="NCBI Taxonomy" id="1231657"/>
    <lineage>
        <taxon>Eukaryota</taxon>
        <taxon>Fungi</taxon>
        <taxon>Dikarya</taxon>
        <taxon>Ascomycota</taxon>
        <taxon>Pezizomycotina</taxon>
        <taxon>Dothideomycetes</taxon>
        <taxon>Pleosporomycetidae</taxon>
        <taxon>Pleosporales</taxon>
        <taxon>Lindgomycetaceae</taxon>
        <taxon>Clohesyomyces</taxon>
    </lineage>
</organism>
<evidence type="ECO:0000256" key="2">
    <source>
        <dbReference type="SAM" id="SignalP"/>
    </source>
</evidence>
<keyword evidence="4" id="KW-1185">Reference proteome</keyword>
<keyword evidence="2" id="KW-0732">Signal</keyword>
<dbReference type="AlphaFoldDB" id="A0A1Y1ZSR4"/>
<sequence length="332" mass="38099">MYTTIVFALVSSVFVAATIPVNVEVDTECKTCPYSLCPNKLSYDWEYDTTNKTLNCWTEGTPIVNDTTWLKTSDGCYVTQYDLKEYAGDYTNDLPYCGHVSPRWTKAEGRTRYMTQCNLGPWVDRNVIKNYKYGVDLHLTCVSPRVGEEILGKKKWYKTSSNCYVSETTLWPVEDEHDLDDCGPIPRRLSLVDRVPETTTVETSTPTPFPKPSVVSTPTASPTPKSMTRTAAHVESRHKFQRRFLYNDTIGEEYVNCTANGFPPSNPGRVVRLYEFRHEVILQCGSMYNDTIFLFTTDFCWIKDAQTFEQLTTSTERTDYFPHCERFTDLES</sequence>
<accession>A0A1Y1ZSR4</accession>
<feature type="signal peptide" evidence="2">
    <location>
        <begin position="1"/>
        <end position="17"/>
    </location>
</feature>
<evidence type="ECO:0008006" key="5">
    <source>
        <dbReference type="Google" id="ProtNLM"/>
    </source>
</evidence>
<proteinExistence type="predicted"/>
<feature type="compositionally biased region" description="Polar residues" evidence="1">
    <location>
        <begin position="214"/>
        <end position="229"/>
    </location>
</feature>
<dbReference type="Proteomes" id="UP000193144">
    <property type="component" value="Unassembled WGS sequence"/>
</dbReference>
<dbReference type="OrthoDB" id="5358886at2759"/>